<evidence type="ECO:0000259" key="7">
    <source>
        <dbReference type="Pfam" id="PF01321"/>
    </source>
</evidence>
<dbReference type="GO" id="GO:0046872">
    <property type="term" value="F:metal ion binding"/>
    <property type="evidence" value="ECO:0007669"/>
    <property type="project" value="UniProtKB-KW"/>
</dbReference>
<feature type="domain" description="Peptidase M24" evidence="6">
    <location>
        <begin position="326"/>
        <end position="549"/>
    </location>
</feature>
<dbReference type="FunFam" id="3.90.230.10:FF:000007">
    <property type="entry name" value="Xaa-Pro aminopeptidase P"/>
    <property type="match status" value="1"/>
</dbReference>
<dbReference type="SUPFAM" id="SSF53092">
    <property type="entry name" value="Creatinase/prolidase N-terminal domain"/>
    <property type="match status" value="1"/>
</dbReference>
<dbReference type="GO" id="GO:0016787">
    <property type="term" value="F:hydrolase activity"/>
    <property type="evidence" value="ECO:0007669"/>
    <property type="project" value="UniProtKB-KW"/>
</dbReference>
<dbReference type="Pfam" id="PF16188">
    <property type="entry name" value="Peptidase_M24_C"/>
    <property type="match status" value="1"/>
</dbReference>
<dbReference type="InterPro" id="IPR036005">
    <property type="entry name" value="Creatinase/aminopeptidase-like"/>
</dbReference>
<protein>
    <submittedName>
        <fullName evidence="9">Xaa-Pro dipeptidase</fullName>
    </submittedName>
</protein>
<dbReference type="Pfam" id="PF16189">
    <property type="entry name" value="Creatinase_N_2"/>
    <property type="match status" value="1"/>
</dbReference>
<sequence length="626" mass="71834">MILFDDSPPSPSSNHLNELRKLMRNENLQFYVVPSTDSHRSEYLAPCDERRAFISNFTGSAGTAIIGLDDAWLFTDSRYWQQAEDDLDLNCWNLMKVGTSGVFDWIRWLGSDDVPRMSRIGIDSMLVSHTEVQTLEESLHDRESSLVCSSENLIDQVWGSKRPILSQNPIYLHPLEYCGQTSQDKLEKLKSYIREYKAGGYLINSLSELCWILNIRGSDVPYNPFPFAYLFVSTSISKPTILFLHNPKHQHQEVQQYLKELEVQLEDYDKICEFMGSLEIQNHIIIDSTLPIGLYDTIDIKQISETPSIITQWKSIKNLTELNGFRNAYLRDALAWCRWSAWLEHRILSGDEINEWDAAIKFDEIRSRHPMFISLSYANISATNENAALPHYEPTIKQNRIIDLHTFYLNDSGAHYLDGTTDTTRTVFFGKSPTPEQKLAYTIVLQGHLAVARAIFPALTLTQTTGSQLDVLAREPGWFVHGKLYGHGTGHGVGSCSSVHEGPHAGGLRFYLRALFSSPLKIGHTFTIEPGHYDFEKKIGIRIESFFGVKECDDLNDVKMKGTKWLELERFTQVPIAKNCIDWDLMNQVEKDWIDSHNEECKDKLKGLFDLENHEDRMAFDWLMKQ</sequence>
<keyword evidence="5" id="KW-0464">Manganese</keyword>
<feature type="domain" description="Peptidase M24 C-terminal" evidence="8">
    <location>
        <begin position="564"/>
        <end position="626"/>
    </location>
</feature>
<evidence type="ECO:0000256" key="1">
    <source>
        <dbReference type="ARBA" id="ARBA00001936"/>
    </source>
</evidence>
<dbReference type="Pfam" id="PF01321">
    <property type="entry name" value="Creatinase_N"/>
    <property type="match status" value="1"/>
</dbReference>
<dbReference type="RefSeq" id="XP_007414101.1">
    <property type="nucleotide sequence ID" value="XM_007414039.1"/>
</dbReference>
<dbReference type="AlphaFoldDB" id="F4RY54"/>
<dbReference type="VEuPathDB" id="FungiDB:MELLADRAFT_123431"/>
<proteinExistence type="inferred from homology"/>
<evidence type="ECO:0000259" key="6">
    <source>
        <dbReference type="Pfam" id="PF00557"/>
    </source>
</evidence>
<dbReference type="InterPro" id="IPR000587">
    <property type="entry name" value="Creatinase_N"/>
</dbReference>
<dbReference type="Gene3D" id="3.90.230.10">
    <property type="entry name" value="Creatinase/methionine aminopeptidase superfamily"/>
    <property type="match status" value="1"/>
</dbReference>
<keyword evidence="4" id="KW-0378">Hydrolase</keyword>
<dbReference type="HOGENOM" id="CLU_011781_2_3_1"/>
<evidence type="ECO:0000313" key="9">
    <source>
        <dbReference type="EMBL" id="EGG02699.1"/>
    </source>
</evidence>
<dbReference type="PANTHER" id="PTHR43763">
    <property type="entry name" value="XAA-PRO AMINOPEPTIDASE 1"/>
    <property type="match status" value="1"/>
</dbReference>
<dbReference type="EMBL" id="GL883129">
    <property type="protein sequence ID" value="EGG02699.1"/>
    <property type="molecule type" value="Genomic_DNA"/>
</dbReference>
<dbReference type="STRING" id="747676.F4RY54"/>
<dbReference type="Pfam" id="PF00557">
    <property type="entry name" value="Peptidase_M24"/>
    <property type="match status" value="1"/>
</dbReference>
<gene>
    <name evidence="9" type="ORF">MELLADRAFT_123431</name>
</gene>
<dbReference type="InterPro" id="IPR029149">
    <property type="entry name" value="Creatin/AminoP/Spt16_N"/>
</dbReference>
<dbReference type="FunFam" id="3.40.350.10:FF:000003">
    <property type="entry name" value="Xaa-pro aminopeptidase P"/>
    <property type="match status" value="1"/>
</dbReference>
<accession>F4RY54</accession>
<dbReference type="eggNOG" id="KOG2413">
    <property type="taxonomic scope" value="Eukaryota"/>
</dbReference>
<dbReference type="GeneID" id="18926352"/>
<evidence type="ECO:0000256" key="2">
    <source>
        <dbReference type="ARBA" id="ARBA00008766"/>
    </source>
</evidence>
<dbReference type="InterPro" id="IPR000994">
    <property type="entry name" value="Pept_M24"/>
</dbReference>
<evidence type="ECO:0000259" key="8">
    <source>
        <dbReference type="Pfam" id="PF16188"/>
    </source>
</evidence>
<keyword evidence="3" id="KW-0479">Metal-binding</keyword>
<comment type="cofactor">
    <cofactor evidence="1">
        <name>Mn(2+)</name>
        <dbReference type="ChEBI" id="CHEBI:29035"/>
    </cofactor>
</comment>
<organism evidence="10">
    <name type="scientific">Melampsora larici-populina (strain 98AG31 / pathotype 3-4-7)</name>
    <name type="common">Poplar leaf rust fungus</name>
    <dbReference type="NCBI Taxonomy" id="747676"/>
    <lineage>
        <taxon>Eukaryota</taxon>
        <taxon>Fungi</taxon>
        <taxon>Dikarya</taxon>
        <taxon>Basidiomycota</taxon>
        <taxon>Pucciniomycotina</taxon>
        <taxon>Pucciniomycetes</taxon>
        <taxon>Pucciniales</taxon>
        <taxon>Melampsoraceae</taxon>
        <taxon>Melampsora</taxon>
    </lineage>
</organism>
<reference evidence="10" key="1">
    <citation type="journal article" date="2011" name="Proc. Natl. Acad. Sci. U.S.A.">
        <title>Obligate biotrophy features unraveled by the genomic analysis of rust fungi.</title>
        <authorList>
            <person name="Duplessis S."/>
            <person name="Cuomo C.A."/>
            <person name="Lin Y.-C."/>
            <person name="Aerts A."/>
            <person name="Tisserant E."/>
            <person name="Veneault-Fourrey C."/>
            <person name="Joly D.L."/>
            <person name="Hacquard S."/>
            <person name="Amselem J."/>
            <person name="Cantarel B.L."/>
            <person name="Chiu R."/>
            <person name="Coutinho P.M."/>
            <person name="Feau N."/>
            <person name="Field M."/>
            <person name="Frey P."/>
            <person name="Gelhaye E."/>
            <person name="Goldberg J."/>
            <person name="Grabherr M.G."/>
            <person name="Kodira C.D."/>
            <person name="Kohler A."/>
            <person name="Kuees U."/>
            <person name="Lindquist E.A."/>
            <person name="Lucas S.M."/>
            <person name="Mago R."/>
            <person name="Mauceli E."/>
            <person name="Morin E."/>
            <person name="Murat C."/>
            <person name="Pangilinan J.L."/>
            <person name="Park R."/>
            <person name="Pearson M."/>
            <person name="Quesneville H."/>
            <person name="Rouhier N."/>
            <person name="Sakthikumar S."/>
            <person name="Salamov A.A."/>
            <person name="Schmutz J."/>
            <person name="Selles B."/>
            <person name="Shapiro H."/>
            <person name="Tanguay P."/>
            <person name="Tuskan G.A."/>
            <person name="Henrissat B."/>
            <person name="Van de Peer Y."/>
            <person name="Rouze P."/>
            <person name="Ellis J.G."/>
            <person name="Dodds P.N."/>
            <person name="Schein J.E."/>
            <person name="Zhong S."/>
            <person name="Hamelin R.C."/>
            <person name="Grigoriev I.V."/>
            <person name="Szabo L.J."/>
            <person name="Martin F."/>
        </authorList>
    </citation>
    <scope>NUCLEOTIDE SEQUENCE [LARGE SCALE GENOMIC DNA]</scope>
    <source>
        <strain evidence="10">98AG31 / pathotype 3-4-7</strain>
    </source>
</reference>
<feature type="domain" description="Creatinase N-terminal" evidence="7">
    <location>
        <begin position="16"/>
        <end position="154"/>
    </location>
</feature>
<evidence type="ECO:0000256" key="4">
    <source>
        <dbReference type="ARBA" id="ARBA00022801"/>
    </source>
</evidence>
<dbReference type="Gene3D" id="3.40.350.10">
    <property type="entry name" value="Creatinase/prolidase N-terminal domain"/>
    <property type="match status" value="2"/>
</dbReference>
<evidence type="ECO:0000256" key="5">
    <source>
        <dbReference type="ARBA" id="ARBA00023211"/>
    </source>
</evidence>
<dbReference type="KEGG" id="mlr:MELLADRAFT_123431"/>
<dbReference type="GO" id="GO:0005737">
    <property type="term" value="C:cytoplasm"/>
    <property type="evidence" value="ECO:0007669"/>
    <property type="project" value="UniProtKB-ARBA"/>
</dbReference>
<dbReference type="InParanoid" id="F4RY54"/>
<dbReference type="InterPro" id="IPR050422">
    <property type="entry name" value="X-Pro_aminopeptidase_P"/>
</dbReference>
<keyword evidence="10" id="KW-1185">Reference proteome</keyword>
<dbReference type="SUPFAM" id="SSF55920">
    <property type="entry name" value="Creatinase/aminopeptidase"/>
    <property type="match status" value="1"/>
</dbReference>
<name>F4RY54_MELLP</name>
<comment type="similarity">
    <text evidence="2">Belongs to the peptidase M24B family.</text>
</comment>
<evidence type="ECO:0000313" key="10">
    <source>
        <dbReference type="Proteomes" id="UP000001072"/>
    </source>
</evidence>
<dbReference type="OrthoDB" id="9995434at2759"/>
<dbReference type="Proteomes" id="UP000001072">
    <property type="component" value="Unassembled WGS sequence"/>
</dbReference>
<dbReference type="PANTHER" id="PTHR43763:SF17">
    <property type="entry name" value="AMINOPEPTIDASE P, CYTOPLASMIC-RELATED"/>
    <property type="match status" value="1"/>
</dbReference>
<evidence type="ECO:0000256" key="3">
    <source>
        <dbReference type="ARBA" id="ARBA00022723"/>
    </source>
</evidence>
<dbReference type="InterPro" id="IPR032416">
    <property type="entry name" value="Peptidase_M24_C"/>
</dbReference>